<dbReference type="Gene3D" id="2.170.260.10">
    <property type="entry name" value="paz domain"/>
    <property type="match status" value="1"/>
</dbReference>
<dbReference type="AlphaFoldDB" id="A0AAD7BWS8"/>
<feature type="domain" description="Piwi" evidence="2">
    <location>
        <begin position="466"/>
        <end position="787"/>
    </location>
</feature>
<dbReference type="InterPro" id="IPR036085">
    <property type="entry name" value="PAZ_dom_sf"/>
</dbReference>
<dbReference type="PROSITE" id="PS50821">
    <property type="entry name" value="PAZ"/>
    <property type="match status" value="1"/>
</dbReference>
<proteinExistence type="predicted"/>
<dbReference type="InterPro" id="IPR003165">
    <property type="entry name" value="Piwi"/>
</dbReference>
<evidence type="ECO:0000259" key="2">
    <source>
        <dbReference type="PROSITE" id="PS50822"/>
    </source>
</evidence>
<dbReference type="PANTHER" id="PTHR22891">
    <property type="entry name" value="EUKARYOTIC TRANSLATION INITIATION FACTOR 2C"/>
    <property type="match status" value="1"/>
</dbReference>
<dbReference type="Gene3D" id="3.30.420.10">
    <property type="entry name" value="Ribonuclease H-like superfamily/Ribonuclease H"/>
    <property type="match status" value="1"/>
</dbReference>
<dbReference type="SMART" id="SM00950">
    <property type="entry name" value="Piwi"/>
    <property type="match status" value="1"/>
</dbReference>
<dbReference type="InterPro" id="IPR014811">
    <property type="entry name" value="ArgoL1"/>
</dbReference>
<dbReference type="SUPFAM" id="SSF101690">
    <property type="entry name" value="PAZ domain"/>
    <property type="match status" value="1"/>
</dbReference>
<evidence type="ECO:0000313" key="3">
    <source>
        <dbReference type="EMBL" id="KAJ7632788.1"/>
    </source>
</evidence>
<dbReference type="InterPro" id="IPR003100">
    <property type="entry name" value="PAZ_dom"/>
</dbReference>
<evidence type="ECO:0000259" key="1">
    <source>
        <dbReference type="PROSITE" id="PS50821"/>
    </source>
</evidence>
<dbReference type="SUPFAM" id="SSF53098">
    <property type="entry name" value="Ribonuclease H-like"/>
    <property type="match status" value="1"/>
</dbReference>
<organism evidence="3 4">
    <name type="scientific">Roridomyces roridus</name>
    <dbReference type="NCBI Taxonomy" id="1738132"/>
    <lineage>
        <taxon>Eukaryota</taxon>
        <taxon>Fungi</taxon>
        <taxon>Dikarya</taxon>
        <taxon>Basidiomycota</taxon>
        <taxon>Agaricomycotina</taxon>
        <taxon>Agaricomycetes</taxon>
        <taxon>Agaricomycetidae</taxon>
        <taxon>Agaricales</taxon>
        <taxon>Marasmiineae</taxon>
        <taxon>Mycenaceae</taxon>
        <taxon>Roridomyces</taxon>
    </lineage>
</organism>
<dbReference type="Gene3D" id="3.40.50.2300">
    <property type="match status" value="1"/>
</dbReference>
<comment type="caution">
    <text evidence="3">The sequence shown here is derived from an EMBL/GenBank/DDBJ whole genome shotgun (WGS) entry which is preliminary data.</text>
</comment>
<name>A0AAD7BWS8_9AGAR</name>
<keyword evidence="4" id="KW-1185">Reference proteome</keyword>
<evidence type="ECO:0000313" key="4">
    <source>
        <dbReference type="Proteomes" id="UP001221142"/>
    </source>
</evidence>
<dbReference type="InterPro" id="IPR012337">
    <property type="entry name" value="RNaseH-like_sf"/>
</dbReference>
<sequence>MTFRPEIPIAKKRERVIDNLQTVAQPNLFNPRGVYDGRNLFYISHTLNLPGGGTGTFTVNLGNSNSGRGVFEVRLARTSSVVVRPSHVQKAISNEAHLGDPKVATAINVLNLLLRQAFKENYPTNYGGSFFGPAGMQPVQGSGIELWRGFFQSVRPTLGKLLVTVDVAMAAVYQSGRVLDIAGTLLNIRDVRQLHLADERDLRKLQVYFKNRQVICRTTGNATKTIYEIVRGPIGEYRFEIEQNGSRYITTIAEHLLRAHNITLGYPGSFGVRISGASAPFPVILPAECVKVIPGQPYKKRLPANVTDAAVQFATMKPRQRYEAITGGHNPQIPSPIHGFANSQYIIQSGMQINQRPIELQAKIIDAPQIRFARSSKRPKNGVWNLLDQTFKNSTNMRAWGFVNFEYGIQQDAVRMMKVLVECCQKLGMDIDVPAAFIQAGNIQAAEKDLDRLRSDIFQRAKKVDMIIVLLPARADETRHIVKYWGDVKNGIRTSCLREDKLRKALKQWKDKGDSQVTNQVCRLNARMGGQYAVPEFQEIRQLQLAGEFLIMGTDVSHPSPGSNRPSIASLVWSTNPEATSYVAYTSVQPSRVEIIQELKEMVKRALRDFANHPRNPRPPKTIIIFRDGCSEGEIQAVRAAEVTAIQDACREVWANAKLDVKKFPYPKLTFIVVVKRHHTVFFPKDPQNPRSADKNGNCLAGLAVERLRSPMIPGFFLQSHAPILGTARPAQYSILHDDNYNFDCPRIQQLSFELTHVYAKATRSISIPAPTYYADIVCGRAKFHFDPALYGNFDGASSDGGQEEQFNWQQAFKPVSQENYYDKTMYFL</sequence>
<accession>A0AAD7BWS8</accession>
<reference evidence="3" key="1">
    <citation type="submission" date="2023-03" db="EMBL/GenBank/DDBJ databases">
        <title>Massive genome expansion in bonnet fungi (Mycena s.s.) driven by repeated elements and novel gene families across ecological guilds.</title>
        <authorList>
            <consortium name="Lawrence Berkeley National Laboratory"/>
            <person name="Harder C.B."/>
            <person name="Miyauchi S."/>
            <person name="Viragh M."/>
            <person name="Kuo A."/>
            <person name="Thoen E."/>
            <person name="Andreopoulos B."/>
            <person name="Lu D."/>
            <person name="Skrede I."/>
            <person name="Drula E."/>
            <person name="Henrissat B."/>
            <person name="Morin E."/>
            <person name="Kohler A."/>
            <person name="Barry K."/>
            <person name="LaButti K."/>
            <person name="Morin E."/>
            <person name="Salamov A."/>
            <person name="Lipzen A."/>
            <person name="Mereny Z."/>
            <person name="Hegedus B."/>
            <person name="Baldrian P."/>
            <person name="Stursova M."/>
            <person name="Weitz H."/>
            <person name="Taylor A."/>
            <person name="Grigoriev I.V."/>
            <person name="Nagy L.G."/>
            <person name="Martin F."/>
            <person name="Kauserud H."/>
        </authorList>
    </citation>
    <scope>NUCLEOTIDE SEQUENCE</scope>
    <source>
        <strain evidence="3">9284</strain>
    </source>
</reference>
<gene>
    <name evidence="3" type="ORF">FB45DRAFT_1026918</name>
</gene>
<protein>
    <submittedName>
        <fullName evidence="3">Argonaute-like protein</fullName>
    </submittedName>
</protein>
<dbReference type="Pfam" id="PF02171">
    <property type="entry name" value="Piwi"/>
    <property type="match status" value="1"/>
</dbReference>
<dbReference type="InterPro" id="IPR036397">
    <property type="entry name" value="RNaseH_sf"/>
</dbReference>
<dbReference type="PROSITE" id="PS50822">
    <property type="entry name" value="PIWI"/>
    <property type="match status" value="1"/>
</dbReference>
<dbReference type="Pfam" id="PF08699">
    <property type="entry name" value="ArgoL1"/>
    <property type="match status" value="1"/>
</dbReference>
<dbReference type="EMBL" id="JARKIF010000008">
    <property type="protein sequence ID" value="KAJ7632788.1"/>
    <property type="molecule type" value="Genomic_DNA"/>
</dbReference>
<dbReference type="GO" id="GO:0003723">
    <property type="term" value="F:RNA binding"/>
    <property type="evidence" value="ECO:0007669"/>
    <property type="project" value="InterPro"/>
</dbReference>
<feature type="domain" description="PAZ" evidence="1">
    <location>
        <begin position="177"/>
        <end position="294"/>
    </location>
</feature>
<dbReference type="Proteomes" id="UP001221142">
    <property type="component" value="Unassembled WGS sequence"/>
</dbReference>
<dbReference type="SMART" id="SM01163">
    <property type="entry name" value="DUF1785"/>
    <property type="match status" value="1"/>
</dbReference>